<protein>
    <submittedName>
        <fullName evidence="3">Universal stress protein</fullName>
    </submittedName>
</protein>
<dbReference type="AlphaFoldDB" id="A0ABD5NUW5"/>
<evidence type="ECO:0000259" key="2">
    <source>
        <dbReference type="Pfam" id="PF00582"/>
    </source>
</evidence>
<dbReference type="InterPro" id="IPR014729">
    <property type="entry name" value="Rossmann-like_a/b/a_fold"/>
</dbReference>
<dbReference type="InterPro" id="IPR006015">
    <property type="entry name" value="Universal_stress_UspA"/>
</dbReference>
<dbReference type="RefSeq" id="WP_246968615.1">
    <property type="nucleotide sequence ID" value="NZ_CP095397.1"/>
</dbReference>
<evidence type="ECO:0000313" key="3">
    <source>
        <dbReference type="EMBL" id="MFC4245843.1"/>
    </source>
</evidence>
<sequence length="143" mass="15687">MYERILFPTDGSETTEHALEHAIDLADRYDAELHVLYVVDATIFADDVDTGAIVEEFETAGERIVDDVAGQARATDLEPVTTAVVRGTPHREILAYADAHDVDLLVMGTHGRAGIERYLLGSVTEKIVRLSEVPVLVVSRPET</sequence>
<organism evidence="3 4">
    <name type="scientific">Natribaculum luteum</name>
    <dbReference type="NCBI Taxonomy" id="1586232"/>
    <lineage>
        <taxon>Archaea</taxon>
        <taxon>Methanobacteriati</taxon>
        <taxon>Methanobacteriota</taxon>
        <taxon>Stenosarchaea group</taxon>
        <taxon>Halobacteria</taxon>
        <taxon>Halobacteriales</taxon>
        <taxon>Natrialbaceae</taxon>
        <taxon>Natribaculum</taxon>
    </lineage>
</organism>
<dbReference type="InterPro" id="IPR006016">
    <property type="entry name" value="UspA"/>
</dbReference>
<dbReference type="PANTHER" id="PTHR46268:SF6">
    <property type="entry name" value="UNIVERSAL STRESS PROTEIN UP12"/>
    <property type="match status" value="1"/>
</dbReference>
<comment type="caution">
    <text evidence="3">The sequence shown here is derived from an EMBL/GenBank/DDBJ whole genome shotgun (WGS) entry which is preliminary data.</text>
</comment>
<dbReference type="SUPFAM" id="SSF52402">
    <property type="entry name" value="Adenine nucleotide alpha hydrolases-like"/>
    <property type="match status" value="1"/>
</dbReference>
<dbReference type="EMBL" id="JBHSDJ010000003">
    <property type="protein sequence ID" value="MFC4245843.1"/>
    <property type="molecule type" value="Genomic_DNA"/>
</dbReference>
<dbReference type="Gene3D" id="3.40.50.620">
    <property type="entry name" value="HUPs"/>
    <property type="match status" value="1"/>
</dbReference>
<accession>A0ABD5NUW5</accession>
<dbReference type="Pfam" id="PF00582">
    <property type="entry name" value="Usp"/>
    <property type="match status" value="1"/>
</dbReference>
<proteinExistence type="inferred from homology"/>
<name>A0ABD5NUW5_9EURY</name>
<dbReference type="PANTHER" id="PTHR46268">
    <property type="entry name" value="STRESS RESPONSE PROTEIN NHAX"/>
    <property type="match status" value="1"/>
</dbReference>
<dbReference type="PRINTS" id="PR01438">
    <property type="entry name" value="UNVRSLSTRESS"/>
</dbReference>
<evidence type="ECO:0000256" key="1">
    <source>
        <dbReference type="ARBA" id="ARBA00008791"/>
    </source>
</evidence>
<evidence type="ECO:0000313" key="4">
    <source>
        <dbReference type="Proteomes" id="UP001595821"/>
    </source>
</evidence>
<reference evidence="3 4" key="1">
    <citation type="journal article" date="2014" name="Int. J. Syst. Evol. Microbiol.">
        <title>Complete genome sequence of Corynebacterium casei LMG S-19264T (=DSM 44701T), isolated from a smear-ripened cheese.</title>
        <authorList>
            <consortium name="US DOE Joint Genome Institute (JGI-PGF)"/>
            <person name="Walter F."/>
            <person name="Albersmeier A."/>
            <person name="Kalinowski J."/>
            <person name="Ruckert C."/>
        </authorList>
    </citation>
    <scope>NUCLEOTIDE SEQUENCE [LARGE SCALE GENOMIC DNA]</scope>
    <source>
        <strain evidence="3 4">IBRC-M 10912</strain>
    </source>
</reference>
<dbReference type="Proteomes" id="UP001595821">
    <property type="component" value="Unassembled WGS sequence"/>
</dbReference>
<dbReference type="PIRSF" id="PIRSF006276">
    <property type="entry name" value="UspA"/>
    <property type="match status" value="1"/>
</dbReference>
<comment type="similarity">
    <text evidence="1">Belongs to the universal stress protein A family.</text>
</comment>
<dbReference type="GeneID" id="71855202"/>
<feature type="domain" description="UspA" evidence="2">
    <location>
        <begin position="1"/>
        <end position="138"/>
    </location>
</feature>
<dbReference type="CDD" id="cd00293">
    <property type="entry name" value="USP-like"/>
    <property type="match status" value="1"/>
</dbReference>
<gene>
    <name evidence="3" type="ORF">ACFOZ7_02290</name>
</gene>